<keyword evidence="2" id="KW-0732">Signal</keyword>
<feature type="region of interest" description="Disordered" evidence="1">
    <location>
        <begin position="110"/>
        <end position="201"/>
    </location>
</feature>
<evidence type="ECO:0000313" key="4">
    <source>
        <dbReference type="Proteomes" id="UP000886520"/>
    </source>
</evidence>
<evidence type="ECO:0000313" key="3">
    <source>
        <dbReference type="EMBL" id="KAI5079111.1"/>
    </source>
</evidence>
<comment type="caution">
    <text evidence="3">The sequence shown here is derived from an EMBL/GenBank/DDBJ whole genome shotgun (WGS) entry which is preliminary data.</text>
</comment>
<feature type="signal peptide" evidence="2">
    <location>
        <begin position="1"/>
        <end position="32"/>
    </location>
</feature>
<organism evidence="3 4">
    <name type="scientific">Adiantum capillus-veneris</name>
    <name type="common">Maidenhair fern</name>
    <dbReference type="NCBI Taxonomy" id="13818"/>
    <lineage>
        <taxon>Eukaryota</taxon>
        <taxon>Viridiplantae</taxon>
        <taxon>Streptophyta</taxon>
        <taxon>Embryophyta</taxon>
        <taxon>Tracheophyta</taxon>
        <taxon>Polypodiopsida</taxon>
        <taxon>Polypodiidae</taxon>
        <taxon>Polypodiales</taxon>
        <taxon>Pteridineae</taxon>
        <taxon>Pteridaceae</taxon>
        <taxon>Vittarioideae</taxon>
        <taxon>Adiantum</taxon>
    </lineage>
</organism>
<evidence type="ECO:0000256" key="1">
    <source>
        <dbReference type="SAM" id="MobiDB-lite"/>
    </source>
</evidence>
<feature type="chain" id="PRO_5038571849" evidence="2">
    <location>
        <begin position="33"/>
        <end position="316"/>
    </location>
</feature>
<dbReference type="AlphaFoldDB" id="A0A9D4V3J2"/>
<evidence type="ECO:0000256" key="2">
    <source>
        <dbReference type="SAM" id="SignalP"/>
    </source>
</evidence>
<protein>
    <submittedName>
        <fullName evidence="3">Uncharacterized protein</fullName>
    </submittedName>
</protein>
<name>A0A9D4V3J2_ADICA</name>
<feature type="non-terminal residue" evidence="3">
    <location>
        <position position="1"/>
    </location>
</feature>
<accession>A0A9D4V3J2</accession>
<dbReference type="EMBL" id="JABFUD020000006">
    <property type="protein sequence ID" value="KAI5079111.1"/>
    <property type="molecule type" value="Genomic_DNA"/>
</dbReference>
<feature type="compositionally biased region" description="Polar residues" evidence="1">
    <location>
        <begin position="110"/>
        <end position="145"/>
    </location>
</feature>
<proteinExistence type="predicted"/>
<keyword evidence="4" id="KW-1185">Reference proteome</keyword>
<feature type="compositionally biased region" description="Low complexity" evidence="1">
    <location>
        <begin position="157"/>
        <end position="169"/>
    </location>
</feature>
<dbReference type="Proteomes" id="UP000886520">
    <property type="component" value="Chromosome 6"/>
</dbReference>
<dbReference type="OrthoDB" id="1974299at2759"/>
<gene>
    <name evidence="3" type="ORF">GOP47_0006782</name>
</gene>
<feature type="region of interest" description="Disordered" evidence="1">
    <location>
        <begin position="279"/>
        <end position="316"/>
    </location>
</feature>
<sequence>RNAHRMASLTSLHVFLPLSIVFFFFCSHEVAAHRKLNLNKQLPTTNNRVLMSSSTFYNAFDTNNPNAFDATHTNFNHYASSKEGASVNYDNSASKFNDIVDSEFNANSYTNTHGNNDINTNGYTNSYRNNANQPLSTSNTQQANGAQHGFPTAFEFSSPSSSTSTSTPSLYGDKFPSSFEASLPDAQNGYSKQSFPSNDQQGFYGSHDAKSFFYTSPSMGVDAPSLSKEQSLSQSSANSYEASYNPFHEVDELKSNNHASEFRFKNEKPVTNYDSFFNSPTIHKSEVGDPTTSSPFGAQKFPLSDHDLTYGHVQVP</sequence>
<feature type="compositionally biased region" description="Polar residues" evidence="1">
    <location>
        <begin position="188"/>
        <end position="201"/>
    </location>
</feature>
<reference evidence="3" key="1">
    <citation type="submission" date="2021-01" db="EMBL/GenBank/DDBJ databases">
        <title>Adiantum capillus-veneris genome.</title>
        <authorList>
            <person name="Fang Y."/>
            <person name="Liao Q."/>
        </authorList>
    </citation>
    <scope>NUCLEOTIDE SEQUENCE</scope>
    <source>
        <strain evidence="3">H3</strain>
        <tissue evidence="3">Leaf</tissue>
    </source>
</reference>